<gene>
    <name evidence="1" type="ORF">ACFQQH_03295</name>
</gene>
<dbReference type="EMBL" id="JBHTCT010000007">
    <property type="protein sequence ID" value="MFC7364186.1"/>
    <property type="molecule type" value="Genomic_DNA"/>
</dbReference>
<organism evidence="1 2">
    <name type="scientific">Bhargavaea changchunensis</name>
    <dbReference type="NCBI Taxonomy" id="2134037"/>
    <lineage>
        <taxon>Bacteria</taxon>
        <taxon>Bacillati</taxon>
        <taxon>Bacillota</taxon>
        <taxon>Bacilli</taxon>
        <taxon>Bacillales</taxon>
        <taxon>Caryophanaceae</taxon>
        <taxon>Bhargavaea</taxon>
    </lineage>
</organism>
<keyword evidence="2" id="KW-1185">Reference proteome</keyword>
<dbReference type="RefSeq" id="WP_157294466.1">
    <property type="nucleotide sequence ID" value="NZ_JBHTCT010000007.1"/>
</dbReference>
<dbReference type="Proteomes" id="UP001596483">
    <property type="component" value="Unassembled WGS sequence"/>
</dbReference>
<proteinExistence type="predicted"/>
<comment type="caution">
    <text evidence="1">The sequence shown here is derived from an EMBL/GenBank/DDBJ whole genome shotgun (WGS) entry which is preliminary data.</text>
</comment>
<name>A0ABW2NAT2_9BACL</name>
<evidence type="ECO:0000313" key="2">
    <source>
        <dbReference type="Proteomes" id="UP001596483"/>
    </source>
</evidence>
<accession>A0ABW2NAT2</accession>
<protein>
    <submittedName>
        <fullName evidence="1">Uncharacterized protein</fullName>
    </submittedName>
</protein>
<sequence length="134" mass="15940">MKYVELDFTPQLERTIRKREESLEKLLKETMDKYLPRFEEKGMDLDGELERRKDELFEPGYESSLSLAVLDRDGELEELHIIDIWACRRVFLGLWVSLPLPGSRITGELLDETDEEIRMELEEFLQESLEDEDE</sequence>
<reference evidence="2" key="1">
    <citation type="journal article" date="2019" name="Int. J. Syst. Evol. Microbiol.">
        <title>The Global Catalogue of Microorganisms (GCM) 10K type strain sequencing project: providing services to taxonomists for standard genome sequencing and annotation.</title>
        <authorList>
            <consortium name="The Broad Institute Genomics Platform"/>
            <consortium name="The Broad Institute Genome Sequencing Center for Infectious Disease"/>
            <person name="Wu L."/>
            <person name="Ma J."/>
        </authorList>
    </citation>
    <scope>NUCLEOTIDE SEQUENCE [LARGE SCALE GENOMIC DNA]</scope>
    <source>
        <strain evidence="2">JCM 4738</strain>
    </source>
</reference>
<evidence type="ECO:0000313" key="1">
    <source>
        <dbReference type="EMBL" id="MFC7364186.1"/>
    </source>
</evidence>